<dbReference type="AlphaFoldDB" id="A0A4R7HYJ3"/>
<comment type="caution">
    <text evidence="1">The sequence shown here is derived from an EMBL/GenBank/DDBJ whole genome shotgun (WGS) entry which is preliminary data.</text>
</comment>
<reference evidence="1 2" key="1">
    <citation type="submission" date="2019-03" db="EMBL/GenBank/DDBJ databases">
        <title>Sequencing the genomes of 1000 actinobacteria strains.</title>
        <authorList>
            <person name="Klenk H.-P."/>
        </authorList>
    </citation>
    <scope>NUCLEOTIDE SEQUENCE [LARGE SCALE GENOMIC DNA]</scope>
    <source>
        <strain evidence="1 2">DSM 18936</strain>
    </source>
</reference>
<dbReference type="Proteomes" id="UP000294558">
    <property type="component" value="Unassembled WGS sequence"/>
</dbReference>
<dbReference type="OrthoDB" id="9838618at2"/>
<evidence type="ECO:0000313" key="2">
    <source>
        <dbReference type="Proteomes" id="UP000294558"/>
    </source>
</evidence>
<sequence length="87" mass="9842">MAERTLNAVGLRLAEPIRFKRHDGGRWLVGKVVRVEPDGSITLHDPDGAARSLRPELVMVRRPGSRGRLVWKTVSEVAVTWEQLELF</sequence>
<keyword evidence="2" id="KW-1185">Reference proteome</keyword>
<accession>A0A4R7HYJ3</accession>
<dbReference type="RefSeq" id="WP_133868543.1">
    <property type="nucleotide sequence ID" value="NZ_JAVJPS010000040.1"/>
</dbReference>
<proteinExistence type="predicted"/>
<dbReference type="EMBL" id="SOAU01000001">
    <property type="protein sequence ID" value="TDT16145.1"/>
    <property type="molecule type" value="Genomic_DNA"/>
</dbReference>
<protein>
    <submittedName>
        <fullName evidence="1">Uncharacterized protein</fullName>
    </submittedName>
</protein>
<organism evidence="1 2">
    <name type="scientific">Ilumatobacter fluminis</name>
    <dbReference type="NCBI Taxonomy" id="467091"/>
    <lineage>
        <taxon>Bacteria</taxon>
        <taxon>Bacillati</taxon>
        <taxon>Actinomycetota</taxon>
        <taxon>Acidimicrobiia</taxon>
        <taxon>Acidimicrobiales</taxon>
        <taxon>Ilumatobacteraceae</taxon>
        <taxon>Ilumatobacter</taxon>
    </lineage>
</organism>
<name>A0A4R7HYJ3_9ACTN</name>
<evidence type="ECO:0000313" key="1">
    <source>
        <dbReference type="EMBL" id="TDT16145.1"/>
    </source>
</evidence>
<gene>
    <name evidence="1" type="ORF">BDK89_1727</name>
</gene>